<evidence type="ECO:0000256" key="1">
    <source>
        <dbReference type="SAM" id="Phobius"/>
    </source>
</evidence>
<keyword evidence="1" id="KW-1133">Transmembrane helix</keyword>
<dbReference type="AlphaFoldDB" id="A0A6G4TU42"/>
<evidence type="ECO:0000313" key="3">
    <source>
        <dbReference type="Proteomes" id="UP000481583"/>
    </source>
</evidence>
<keyword evidence="1" id="KW-0472">Membrane</keyword>
<reference evidence="2 3" key="1">
    <citation type="submission" date="2020-02" db="EMBL/GenBank/DDBJ databases">
        <title>Whole-genome analyses of novel actinobacteria.</title>
        <authorList>
            <person name="Sahin N."/>
        </authorList>
    </citation>
    <scope>NUCLEOTIDE SEQUENCE [LARGE SCALE GENOMIC DNA]</scope>
    <source>
        <strain evidence="2 3">A7024</strain>
    </source>
</reference>
<gene>
    <name evidence="2" type="ORF">G5C51_01690</name>
</gene>
<dbReference type="EMBL" id="JAAKZV010000003">
    <property type="protein sequence ID" value="NGN62618.1"/>
    <property type="molecule type" value="Genomic_DNA"/>
</dbReference>
<keyword evidence="3" id="KW-1185">Reference proteome</keyword>
<feature type="transmembrane region" description="Helical" evidence="1">
    <location>
        <begin position="23"/>
        <end position="45"/>
    </location>
</feature>
<sequence>MTEGPGRTRLLWRRRRHPLSRRIDVAEAWIVLIAGVLLVIGSPLLGVASGAVYHQDLVRQRHERLPTAAVLLEDADRPASQVTEEYPSSSHSTRVRAEVRWTDAAGVERTGKTQVRAGLRAGASATIWTADGGRHAVPAPPTPGQAVTRGITLGVCVALMYALLLVLVLVTVRLSLERRRADWWEREWARVGGTC</sequence>
<keyword evidence="1" id="KW-0812">Transmembrane</keyword>
<dbReference type="PANTHER" id="PTHR42305:SF1">
    <property type="entry name" value="MEMBRANE PROTEIN RV1733C-RELATED"/>
    <property type="match status" value="1"/>
</dbReference>
<dbReference type="PANTHER" id="PTHR42305">
    <property type="entry name" value="MEMBRANE PROTEIN RV1733C-RELATED"/>
    <property type="match status" value="1"/>
</dbReference>
<protein>
    <recommendedName>
        <fullName evidence="4">Transmembrane protein</fullName>
    </recommendedName>
</protein>
<dbReference type="Proteomes" id="UP000481583">
    <property type="component" value="Unassembled WGS sequence"/>
</dbReference>
<name>A0A6G4TU42_9ACTN</name>
<dbReference type="InterPro" id="IPR039708">
    <property type="entry name" value="MT1774/Rv1733c-like"/>
</dbReference>
<proteinExistence type="predicted"/>
<evidence type="ECO:0008006" key="4">
    <source>
        <dbReference type="Google" id="ProtNLM"/>
    </source>
</evidence>
<organism evidence="2 3">
    <name type="scientific">Streptomyces coryli</name>
    <dbReference type="NCBI Taxonomy" id="1128680"/>
    <lineage>
        <taxon>Bacteria</taxon>
        <taxon>Bacillati</taxon>
        <taxon>Actinomycetota</taxon>
        <taxon>Actinomycetes</taxon>
        <taxon>Kitasatosporales</taxon>
        <taxon>Streptomycetaceae</taxon>
        <taxon>Streptomyces</taxon>
    </lineage>
</organism>
<accession>A0A6G4TU42</accession>
<comment type="caution">
    <text evidence="2">The sequence shown here is derived from an EMBL/GenBank/DDBJ whole genome shotgun (WGS) entry which is preliminary data.</text>
</comment>
<feature type="transmembrane region" description="Helical" evidence="1">
    <location>
        <begin position="151"/>
        <end position="176"/>
    </location>
</feature>
<dbReference type="RefSeq" id="WP_165230285.1">
    <property type="nucleotide sequence ID" value="NZ_JAAKZV010000003.1"/>
</dbReference>
<evidence type="ECO:0000313" key="2">
    <source>
        <dbReference type="EMBL" id="NGN62618.1"/>
    </source>
</evidence>